<protein>
    <submittedName>
        <fullName evidence="2">Carboxymuconolactone decarboxylase family protein</fullName>
    </submittedName>
</protein>
<dbReference type="EMBL" id="JAYWLC010000002">
    <property type="protein sequence ID" value="MER5170992.1"/>
    <property type="molecule type" value="Genomic_DNA"/>
</dbReference>
<dbReference type="Proteomes" id="UP001438953">
    <property type="component" value="Unassembled WGS sequence"/>
</dbReference>
<accession>A0ABV1SDK7</accession>
<dbReference type="RefSeq" id="WP_339113409.1">
    <property type="nucleotide sequence ID" value="NZ_JAYWLC010000002.1"/>
</dbReference>
<keyword evidence="3" id="KW-1185">Reference proteome</keyword>
<feature type="domain" description="Carboxymuconolactone decarboxylase-like" evidence="1">
    <location>
        <begin position="22"/>
        <end position="103"/>
    </location>
</feature>
<comment type="caution">
    <text evidence="2">The sequence shown here is derived from an EMBL/GenBank/DDBJ whole genome shotgun (WGS) entry which is preliminary data.</text>
</comment>
<dbReference type="InterPro" id="IPR004675">
    <property type="entry name" value="AhpD_core"/>
</dbReference>
<gene>
    <name evidence="2" type="ORF">VSX56_04315</name>
</gene>
<dbReference type="NCBIfam" id="TIGR00778">
    <property type="entry name" value="ahpD_dom"/>
    <property type="match status" value="1"/>
</dbReference>
<reference evidence="2 3" key="1">
    <citation type="submission" date="2024-06" db="EMBL/GenBank/DDBJ databases">
        <title>Thioclava kandeliae sp. nov. from a rhizosphere soil sample of Kandelia candel in a mangrove.</title>
        <authorList>
            <person name="Mu T."/>
        </authorList>
    </citation>
    <scope>NUCLEOTIDE SEQUENCE [LARGE SCALE GENOMIC DNA]</scope>
    <source>
        <strain evidence="2 3">CPCC 100088</strain>
    </source>
</reference>
<dbReference type="PANTHER" id="PTHR33930:SF2">
    <property type="entry name" value="BLR3452 PROTEIN"/>
    <property type="match status" value="1"/>
</dbReference>
<sequence>MSYTDKISTVRGELRSIVQAIPEAMQGFGTLSENVEGAGVLDRKQKEMLALGMAIVQRCEPCILLHVESFRKAGGTREELGDILGVAIQMSGGPGVMYSGHALAAWDEFAK</sequence>
<dbReference type="SUPFAM" id="SSF69118">
    <property type="entry name" value="AhpD-like"/>
    <property type="match status" value="1"/>
</dbReference>
<evidence type="ECO:0000313" key="3">
    <source>
        <dbReference type="Proteomes" id="UP001438953"/>
    </source>
</evidence>
<evidence type="ECO:0000313" key="2">
    <source>
        <dbReference type="EMBL" id="MER5170992.1"/>
    </source>
</evidence>
<evidence type="ECO:0000259" key="1">
    <source>
        <dbReference type="Pfam" id="PF02627"/>
    </source>
</evidence>
<organism evidence="2 3">
    <name type="scientific">Thioclava kandeliae</name>
    <dbReference type="NCBI Taxonomy" id="3070818"/>
    <lineage>
        <taxon>Bacteria</taxon>
        <taxon>Pseudomonadati</taxon>
        <taxon>Pseudomonadota</taxon>
        <taxon>Alphaproteobacteria</taxon>
        <taxon>Rhodobacterales</taxon>
        <taxon>Paracoccaceae</taxon>
        <taxon>Thioclava</taxon>
    </lineage>
</organism>
<dbReference type="InterPro" id="IPR003779">
    <property type="entry name" value="CMD-like"/>
</dbReference>
<dbReference type="PANTHER" id="PTHR33930">
    <property type="entry name" value="ALKYL HYDROPEROXIDE REDUCTASE AHPD"/>
    <property type="match status" value="1"/>
</dbReference>
<dbReference type="Gene3D" id="1.20.1290.10">
    <property type="entry name" value="AhpD-like"/>
    <property type="match status" value="1"/>
</dbReference>
<name>A0ABV1SDK7_9RHOB</name>
<dbReference type="Pfam" id="PF02627">
    <property type="entry name" value="CMD"/>
    <property type="match status" value="1"/>
</dbReference>
<dbReference type="InterPro" id="IPR029032">
    <property type="entry name" value="AhpD-like"/>
</dbReference>
<proteinExistence type="predicted"/>